<accession>A0A2G8KS49</accession>
<evidence type="ECO:0000256" key="9">
    <source>
        <dbReference type="ARBA" id="ARBA00022603"/>
    </source>
</evidence>
<evidence type="ECO:0000256" key="16">
    <source>
        <dbReference type="ARBA" id="ARBA00023242"/>
    </source>
</evidence>
<evidence type="ECO:0000256" key="7">
    <source>
        <dbReference type="ARBA" id="ARBA00015377"/>
    </source>
</evidence>
<evidence type="ECO:0000256" key="17">
    <source>
        <dbReference type="ARBA" id="ARBA00030795"/>
    </source>
</evidence>
<evidence type="ECO:0000256" key="2">
    <source>
        <dbReference type="ARBA" id="ARBA00001947"/>
    </source>
</evidence>
<sequence length="184" mass="20005">MMKSTNNAVRCSLQLLQLSTPIGPVKVTGCDQGIHEIKLTPTDKAPCGKLRSVTIDGEERKQDLSGPLKECLGWLESFFKDASSIASLPLPPLHMTGIKSGSFMDKVLHSMDDIVPVGKTITYKNLAIEMENPRAARAVGLAMARNPLPIVIPCHRVTSSDGTLNKYISGVCVKRWLLEHEGAI</sequence>
<evidence type="ECO:0000259" key="21">
    <source>
        <dbReference type="Pfam" id="PF02870"/>
    </source>
</evidence>
<gene>
    <name evidence="22" type="ORF">BSL78_12289</name>
</gene>
<evidence type="ECO:0000256" key="12">
    <source>
        <dbReference type="ARBA" id="ARBA00022763"/>
    </source>
</evidence>
<evidence type="ECO:0000256" key="8">
    <source>
        <dbReference type="ARBA" id="ARBA00022553"/>
    </source>
</evidence>
<dbReference type="Pfam" id="PF02870">
    <property type="entry name" value="Methyltransf_1N"/>
    <property type="match status" value="1"/>
</dbReference>
<evidence type="ECO:0000256" key="15">
    <source>
        <dbReference type="ARBA" id="ARBA00023204"/>
    </source>
</evidence>
<dbReference type="CDD" id="cd06445">
    <property type="entry name" value="ATase"/>
    <property type="match status" value="1"/>
</dbReference>
<keyword evidence="23" id="KW-1185">Reference proteome</keyword>
<keyword evidence="9 22" id="KW-0489">Methyltransferase</keyword>
<keyword evidence="8" id="KW-0597">Phosphoprotein</keyword>
<keyword evidence="12" id="KW-0227">DNA damage</keyword>
<dbReference type="InterPro" id="IPR014048">
    <property type="entry name" value="MethylDNA_cys_MeTrfase_DNA-bd"/>
</dbReference>
<dbReference type="SUPFAM" id="SSF46767">
    <property type="entry name" value="Methylated DNA-protein cysteine methyltransferase, C-terminal domain"/>
    <property type="match status" value="1"/>
</dbReference>
<evidence type="ECO:0000256" key="5">
    <source>
        <dbReference type="ARBA" id="ARBA00008711"/>
    </source>
</evidence>
<dbReference type="InterPro" id="IPR036217">
    <property type="entry name" value="MethylDNA_cys_MeTrfase_DNAb"/>
</dbReference>
<evidence type="ECO:0000256" key="3">
    <source>
        <dbReference type="ARBA" id="ARBA00003317"/>
    </source>
</evidence>
<organism evidence="22 23">
    <name type="scientific">Stichopus japonicus</name>
    <name type="common">Sea cucumber</name>
    <dbReference type="NCBI Taxonomy" id="307972"/>
    <lineage>
        <taxon>Eukaryota</taxon>
        <taxon>Metazoa</taxon>
        <taxon>Echinodermata</taxon>
        <taxon>Eleutherozoa</taxon>
        <taxon>Echinozoa</taxon>
        <taxon>Holothuroidea</taxon>
        <taxon>Aspidochirotacea</taxon>
        <taxon>Aspidochirotida</taxon>
        <taxon>Stichopodidae</taxon>
        <taxon>Apostichopus</taxon>
    </lineage>
</organism>
<dbReference type="SUPFAM" id="SSF53155">
    <property type="entry name" value="Methylated DNA-protein cysteine methyltransferase domain"/>
    <property type="match status" value="1"/>
</dbReference>
<dbReference type="Gene3D" id="1.10.10.10">
    <property type="entry name" value="Winged helix-like DNA-binding domain superfamily/Winged helix DNA-binding domain"/>
    <property type="match status" value="1"/>
</dbReference>
<dbReference type="InterPro" id="IPR008332">
    <property type="entry name" value="MethylG_MeTrfase_N"/>
</dbReference>
<comment type="caution">
    <text evidence="22">The sequence shown here is derived from an EMBL/GenBank/DDBJ whole genome shotgun (WGS) entry which is preliminary data.</text>
</comment>
<dbReference type="STRING" id="307972.A0A2G8KS49"/>
<dbReference type="Proteomes" id="UP000230750">
    <property type="component" value="Unassembled WGS sequence"/>
</dbReference>
<dbReference type="InterPro" id="IPR036388">
    <property type="entry name" value="WH-like_DNA-bd_sf"/>
</dbReference>
<evidence type="ECO:0000256" key="4">
    <source>
        <dbReference type="ARBA" id="ARBA00004123"/>
    </source>
</evidence>
<proteinExistence type="inferred from homology"/>
<keyword evidence="10 22" id="KW-0808">Transferase</keyword>
<keyword evidence="11" id="KW-0479">Metal-binding</keyword>
<evidence type="ECO:0000259" key="20">
    <source>
        <dbReference type="Pfam" id="PF01035"/>
    </source>
</evidence>
<evidence type="ECO:0000256" key="6">
    <source>
        <dbReference type="ARBA" id="ARBA00011918"/>
    </source>
</evidence>
<keyword evidence="13" id="KW-0862">Zinc</keyword>
<evidence type="ECO:0000313" key="23">
    <source>
        <dbReference type="Proteomes" id="UP000230750"/>
    </source>
</evidence>
<dbReference type="FunFam" id="1.10.10.10:FF:000214">
    <property type="entry name" value="Methylated-DNA--protein-cysteine methyltransferase"/>
    <property type="match status" value="1"/>
</dbReference>
<dbReference type="GO" id="GO:0046872">
    <property type="term" value="F:metal ion binding"/>
    <property type="evidence" value="ECO:0007669"/>
    <property type="project" value="UniProtKB-KW"/>
</dbReference>
<dbReference type="Gene3D" id="3.30.160.70">
    <property type="entry name" value="Methylated DNA-protein cysteine methyltransferase domain"/>
    <property type="match status" value="1"/>
</dbReference>
<feature type="domain" description="Methylated-DNA-[protein]-cysteine S-methyltransferase DNA binding" evidence="20">
    <location>
        <begin position="103"/>
        <end position="183"/>
    </location>
</feature>
<evidence type="ECO:0000256" key="18">
    <source>
        <dbReference type="ARBA" id="ARBA00031621"/>
    </source>
</evidence>
<dbReference type="GO" id="GO:0032259">
    <property type="term" value="P:methylation"/>
    <property type="evidence" value="ECO:0007669"/>
    <property type="project" value="UniProtKB-KW"/>
</dbReference>
<protein>
    <recommendedName>
        <fullName evidence="7">Methylated-DNA--protein-cysteine methyltransferase</fullName>
        <ecNumber evidence="6">2.1.1.63</ecNumber>
    </recommendedName>
    <alternativeName>
        <fullName evidence="17">6-O-methylguanine-DNA methyltransferase</fullName>
    </alternativeName>
    <alternativeName>
        <fullName evidence="18">O-6-methylguanine-DNA-alkyltransferase</fullName>
    </alternativeName>
</protein>
<dbReference type="GO" id="GO:0006281">
    <property type="term" value="P:DNA repair"/>
    <property type="evidence" value="ECO:0007669"/>
    <property type="project" value="UniProtKB-KW"/>
</dbReference>
<comment type="subcellular location">
    <subcellularLocation>
        <location evidence="4">Nucleus</location>
    </subcellularLocation>
</comment>
<dbReference type="GO" id="GO:0003677">
    <property type="term" value="F:DNA binding"/>
    <property type="evidence" value="ECO:0007669"/>
    <property type="project" value="UniProtKB-KW"/>
</dbReference>
<comment type="catalytic activity">
    <reaction evidence="19">
        <text>a 6-O-methyl-2'-deoxyguanosine in DNA + L-cysteinyl-[protein] = S-methyl-L-cysteinyl-[protein] + a 2'-deoxyguanosine in DNA</text>
        <dbReference type="Rhea" id="RHEA:24000"/>
        <dbReference type="Rhea" id="RHEA-COMP:10131"/>
        <dbReference type="Rhea" id="RHEA-COMP:10132"/>
        <dbReference type="Rhea" id="RHEA-COMP:11367"/>
        <dbReference type="Rhea" id="RHEA-COMP:11368"/>
        <dbReference type="ChEBI" id="CHEBI:29950"/>
        <dbReference type="ChEBI" id="CHEBI:82612"/>
        <dbReference type="ChEBI" id="CHEBI:85445"/>
        <dbReference type="ChEBI" id="CHEBI:85448"/>
        <dbReference type="EC" id="2.1.1.63"/>
    </reaction>
</comment>
<keyword evidence="15" id="KW-0234">DNA repair</keyword>
<dbReference type="AlphaFoldDB" id="A0A2G8KS49"/>
<comment type="function">
    <text evidence="3">Involved in the cellular defense against the biological effects of O6-methylguanine (O6-MeG) and O4-methylthymine (O4-MeT) in DNA. Repairs the methylated nucleobase in DNA by stoichiometrically transferring the methyl group to a cysteine residue in the enzyme. This is a suicide reaction: the enzyme is irreversibly inactivated.</text>
</comment>
<evidence type="ECO:0000256" key="14">
    <source>
        <dbReference type="ARBA" id="ARBA00023125"/>
    </source>
</evidence>
<comment type="cofactor">
    <cofactor evidence="2">
        <name>Zn(2+)</name>
        <dbReference type="ChEBI" id="CHEBI:29105"/>
    </cofactor>
</comment>
<dbReference type="Pfam" id="PF01035">
    <property type="entry name" value="DNA_binding_1"/>
    <property type="match status" value="1"/>
</dbReference>
<dbReference type="EMBL" id="MRZV01000403">
    <property type="protein sequence ID" value="PIK50818.1"/>
    <property type="molecule type" value="Genomic_DNA"/>
</dbReference>
<dbReference type="InterPro" id="IPR036631">
    <property type="entry name" value="MGMT_N_sf"/>
</dbReference>
<name>A0A2G8KS49_STIJA</name>
<comment type="similarity">
    <text evidence="5">Belongs to the MGMT family.</text>
</comment>
<dbReference type="FunFam" id="3.30.160.70:FF:000001">
    <property type="entry name" value="Methylated-DNA--protein-cysteine methyltransferase"/>
    <property type="match status" value="1"/>
</dbReference>
<dbReference type="EC" id="2.1.1.63" evidence="6"/>
<dbReference type="OrthoDB" id="1907495at2759"/>
<keyword evidence="14" id="KW-0238">DNA-binding</keyword>
<feature type="domain" description="Methylguanine DNA methyltransferase ribonuclease-like" evidence="21">
    <location>
        <begin position="19"/>
        <end position="91"/>
    </location>
</feature>
<evidence type="ECO:0000256" key="19">
    <source>
        <dbReference type="ARBA" id="ARBA00049348"/>
    </source>
</evidence>
<evidence type="ECO:0000313" key="22">
    <source>
        <dbReference type="EMBL" id="PIK50818.1"/>
    </source>
</evidence>
<comment type="catalytic activity">
    <reaction evidence="1">
        <text>a 4-O-methyl-thymidine in DNA + L-cysteinyl-[protein] = a thymidine in DNA + S-methyl-L-cysteinyl-[protein]</text>
        <dbReference type="Rhea" id="RHEA:53428"/>
        <dbReference type="Rhea" id="RHEA-COMP:10131"/>
        <dbReference type="Rhea" id="RHEA-COMP:10132"/>
        <dbReference type="Rhea" id="RHEA-COMP:13555"/>
        <dbReference type="Rhea" id="RHEA-COMP:13556"/>
        <dbReference type="ChEBI" id="CHEBI:29950"/>
        <dbReference type="ChEBI" id="CHEBI:82612"/>
        <dbReference type="ChEBI" id="CHEBI:137386"/>
        <dbReference type="ChEBI" id="CHEBI:137387"/>
        <dbReference type="EC" id="2.1.1.63"/>
    </reaction>
</comment>
<reference evidence="22 23" key="1">
    <citation type="journal article" date="2017" name="PLoS Biol.">
        <title>The sea cucumber genome provides insights into morphological evolution and visceral regeneration.</title>
        <authorList>
            <person name="Zhang X."/>
            <person name="Sun L."/>
            <person name="Yuan J."/>
            <person name="Sun Y."/>
            <person name="Gao Y."/>
            <person name="Zhang L."/>
            <person name="Li S."/>
            <person name="Dai H."/>
            <person name="Hamel J.F."/>
            <person name="Liu C."/>
            <person name="Yu Y."/>
            <person name="Liu S."/>
            <person name="Lin W."/>
            <person name="Guo K."/>
            <person name="Jin S."/>
            <person name="Xu P."/>
            <person name="Storey K.B."/>
            <person name="Huan P."/>
            <person name="Zhang T."/>
            <person name="Zhou Y."/>
            <person name="Zhang J."/>
            <person name="Lin C."/>
            <person name="Li X."/>
            <person name="Xing L."/>
            <person name="Huo D."/>
            <person name="Sun M."/>
            <person name="Wang L."/>
            <person name="Mercier A."/>
            <person name="Li F."/>
            <person name="Yang H."/>
            <person name="Xiang J."/>
        </authorList>
    </citation>
    <scope>NUCLEOTIDE SEQUENCE [LARGE SCALE GENOMIC DNA]</scope>
    <source>
        <strain evidence="22">Shaxun</strain>
        <tissue evidence="22">Muscle</tissue>
    </source>
</reference>
<dbReference type="PANTHER" id="PTHR46460:SF1">
    <property type="entry name" value="METHYLATED-DNA--PROTEIN-CYSTEINE METHYLTRANSFERASE"/>
    <property type="match status" value="1"/>
</dbReference>
<dbReference type="NCBIfam" id="TIGR00589">
    <property type="entry name" value="ogt"/>
    <property type="match status" value="1"/>
</dbReference>
<dbReference type="GO" id="GO:0003908">
    <property type="term" value="F:methylated-DNA-[protein]-cysteine S-methyltransferase activity"/>
    <property type="evidence" value="ECO:0007669"/>
    <property type="project" value="UniProtKB-EC"/>
</dbReference>
<evidence type="ECO:0000256" key="11">
    <source>
        <dbReference type="ARBA" id="ARBA00022723"/>
    </source>
</evidence>
<dbReference type="PANTHER" id="PTHR46460">
    <property type="entry name" value="METHYLATED-DNA--PROTEIN-CYSTEINE METHYLTRANSFERASE"/>
    <property type="match status" value="1"/>
</dbReference>
<evidence type="ECO:0000256" key="1">
    <source>
        <dbReference type="ARBA" id="ARBA00001286"/>
    </source>
</evidence>
<dbReference type="GO" id="GO:0005654">
    <property type="term" value="C:nucleoplasm"/>
    <property type="evidence" value="ECO:0007669"/>
    <property type="project" value="TreeGrafter"/>
</dbReference>
<evidence type="ECO:0000256" key="10">
    <source>
        <dbReference type="ARBA" id="ARBA00022679"/>
    </source>
</evidence>
<keyword evidence="16" id="KW-0539">Nucleus</keyword>
<evidence type="ECO:0000256" key="13">
    <source>
        <dbReference type="ARBA" id="ARBA00022833"/>
    </source>
</evidence>